<evidence type="ECO:0000313" key="4">
    <source>
        <dbReference type="Proteomes" id="UP001237780"/>
    </source>
</evidence>
<accession>A0ABU0SCH0</accession>
<dbReference type="Pfam" id="PF14403">
    <property type="entry name" value="CP_ATPgrasp_2"/>
    <property type="match status" value="1"/>
</dbReference>
<comment type="caution">
    <text evidence="3">The sequence shown here is derived from an EMBL/GenBank/DDBJ whole genome shotgun (WGS) entry which is preliminary data.</text>
</comment>
<protein>
    <submittedName>
        <fullName evidence="3">Circularly permuted ATP-grasp superfamily protein/putative alpha-E superfamily protein</fullName>
    </submittedName>
</protein>
<dbReference type="EMBL" id="JAUSZT010000003">
    <property type="protein sequence ID" value="MDQ0998462.1"/>
    <property type="molecule type" value="Genomic_DNA"/>
</dbReference>
<name>A0ABU0SCH0_9HYPH</name>
<proteinExistence type="predicted"/>
<dbReference type="InterPro" id="IPR025841">
    <property type="entry name" value="CP_ATPgrasp_2"/>
</dbReference>
<dbReference type="Gene3D" id="3.40.50.11290">
    <property type="match status" value="1"/>
</dbReference>
<reference evidence="3 4" key="1">
    <citation type="submission" date="2023-07" db="EMBL/GenBank/DDBJ databases">
        <title>Comparative genomics of wheat-associated soil bacteria to identify genetic determinants of phenazine resistance.</title>
        <authorList>
            <person name="Mouncey N."/>
        </authorList>
    </citation>
    <scope>NUCLEOTIDE SEQUENCE [LARGE SCALE GENOMIC DNA]</scope>
    <source>
        <strain evidence="3 4">W4I11</strain>
    </source>
</reference>
<keyword evidence="4" id="KW-1185">Reference proteome</keyword>
<dbReference type="SUPFAM" id="SSF56059">
    <property type="entry name" value="Glutathione synthetase ATP-binding domain-like"/>
    <property type="match status" value="1"/>
</dbReference>
<dbReference type="Proteomes" id="UP001237780">
    <property type="component" value="Unassembled WGS sequence"/>
</dbReference>
<dbReference type="InterPro" id="IPR051680">
    <property type="entry name" value="ATP-dep_Glu-Cys_Ligase-2"/>
</dbReference>
<dbReference type="InterPro" id="IPR007296">
    <property type="entry name" value="DUF403"/>
</dbReference>
<evidence type="ECO:0000259" key="1">
    <source>
        <dbReference type="Pfam" id="PF04168"/>
    </source>
</evidence>
<dbReference type="Pfam" id="PF04168">
    <property type="entry name" value="Alpha-E"/>
    <property type="match status" value="1"/>
</dbReference>
<evidence type="ECO:0000313" key="3">
    <source>
        <dbReference type="EMBL" id="MDQ0998462.1"/>
    </source>
</evidence>
<sequence length="805" mass="89246">MMSQVNKTKAPVIPSLLAGYKPLPGIADEMIDPAGAVRPGWETLLHALDEIGPEKLATRFARANQYLLDAGVFYRIYDETGTQERQWPLAHIPLLINQEDWDTITAGLTQRADLLEDIVSDIYGEGKLVRDGVLPPDLIASNPEFLHPVAGIKPASGRFLHFCAFELGRAPNGQWWVLGDRTQAPSGAGFALENRVATTRALSDISASMNVHRLAGFFKDFRDSMQSLVTDPQARAAILTPGPNNETYFEHAYIARYLGFMLLEGDDLTVAKGRVMVRTVSGLKPVDVLWRRMDGAYMDPLELKSDSWIGTPGMVGALRRRSVSLVNAIGSGILETRALLAFLPAISKALHERDLALPSIATWWCGQEKERKHVMDRFDQMMVGPALSTRLPFEDEQATVLGSNLDPEARSELLARLQNDGRGLVGQEAVKLSTTPVYVDGKLEPRPFVLRVFAARHKDGWSFMPGGFARVGFTLDTAAIAMQRGGQAADVWITSKGPVAKDTLLPREDDVFQRNVPGTLPARAAENLLWMGRYIERAEGTARILRACHARFAEAPNQELPLLTEMRAYLKPLGVDLDQAVPKGLQRSIDGAMLSAGRIRDRFSPDGWLALHDLSKTVHRFSDVVSPGDDTTRAMTIILRKLAGFSGLVHENMYRFTGWRFLEIGRRIERGIQMASMLARLARHDAAEGSLEMLLEIGDSVMTHRRQYSVYSGRISILDLLALDPLNPRSIIFQLDALKTEFSLLPTREMGRNKPAGMQMFSKDVLRLHTQLAISEPHELTPETLHKVAYDIGALADAISETYFA</sequence>
<feature type="domain" description="Circularly permuted ATP-grasp type 2" evidence="2">
    <location>
        <begin position="93"/>
        <end position="471"/>
    </location>
</feature>
<organism evidence="3 4">
    <name type="scientific">Phyllobacterium ifriqiyense</name>
    <dbReference type="NCBI Taxonomy" id="314238"/>
    <lineage>
        <taxon>Bacteria</taxon>
        <taxon>Pseudomonadati</taxon>
        <taxon>Pseudomonadota</taxon>
        <taxon>Alphaproteobacteria</taxon>
        <taxon>Hyphomicrobiales</taxon>
        <taxon>Phyllobacteriaceae</taxon>
        <taxon>Phyllobacterium</taxon>
    </lineage>
</organism>
<feature type="domain" description="DUF403" evidence="1">
    <location>
        <begin position="520"/>
        <end position="804"/>
    </location>
</feature>
<evidence type="ECO:0000259" key="2">
    <source>
        <dbReference type="Pfam" id="PF14403"/>
    </source>
</evidence>
<gene>
    <name evidence="3" type="ORF">QFZ34_003644</name>
</gene>
<dbReference type="PANTHER" id="PTHR34595:SF2">
    <property type="entry name" value="BLR2978 PROTEIN"/>
    <property type="match status" value="1"/>
</dbReference>
<dbReference type="PANTHER" id="PTHR34595">
    <property type="entry name" value="BLR5612 PROTEIN"/>
    <property type="match status" value="1"/>
</dbReference>